<dbReference type="PRINTS" id="PR00176">
    <property type="entry name" value="NANEUSMPORT"/>
</dbReference>
<dbReference type="InterPro" id="IPR000175">
    <property type="entry name" value="Na/ntran_symport"/>
</dbReference>
<keyword evidence="2" id="KW-0813">Transport</keyword>
<keyword evidence="3 6" id="KW-0812">Transmembrane</keyword>
<feature type="transmembrane region" description="Helical" evidence="6">
    <location>
        <begin position="388"/>
        <end position="409"/>
    </location>
</feature>
<feature type="transmembrane region" description="Helical" evidence="6">
    <location>
        <begin position="129"/>
        <end position="154"/>
    </location>
</feature>
<comment type="subcellular location">
    <subcellularLocation>
        <location evidence="1">Membrane</location>
        <topology evidence="1">Multi-pass membrane protein</topology>
    </subcellularLocation>
</comment>
<evidence type="ECO:0000256" key="1">
    <source>
        <dbReference type="ARBA" id="ARBA00004141"/>
    </source>
</evidence>
<sequence>MDKQHTLEYVENDKEKDLDISVSDTDVDTSSASSNERERWSNKADFVLSLVGYSVAFGNVQRFPYLCVNNGGGFTVPTFPFQDPENALTSYCSGAFVASERKQQDTARKKFTMISAKVVLSNQILDSAFLIPFFFFLLTCGVPLYFLEVCLGQFSGKSPLFVWTLCPLFRGVGILMVLISGICSYYYNSLIAWSLYFLGNSFIAVLPWSSCTNEWNTLNCRDTTHAYVHSNSSLRTFNNETNNGTNLSVNFSQASVTFGKGNISASLEFWQYELLSFITLESFSALKYPKYVWLQASVQVFFSLGPCWGGVITMSSYSEFHSNCLRTSIFVALIEGLTSFLFGFIVFSILGFMAYEMNMTVAEAANNGPGIIFITYPEAISKLPFSNFWAVLFWIMMITVGLDTQFGMFETLTSGIVDAFPKTLRKRKTAVVGICASVMFLLGCTYTSAERFSRDVELMINRPIPIPIRICWCFVCPVVL</sequence>
<organism evidence="7 8">
    <name type="scientific">Tegillarca granosa</name>
    <name type="common">Malaysian cockle</name>
    <name type="synonym">Anadara granosa</name>
    <dbReference type="NCBI Taxonomy" id="220873"/>
    <lineage>
        <taxon>Eukaryota</taxon>
        <taxon>Metazoa</taxon>
        <taxon>Spiralia</taxon>
        <taxon>Lophotrochozoa</taxon>
        <taxon>Mollusca</taxon>
        <taxon>Bivalvia</taxon>
        <taxon>Autobranchia</taxon>
        <taxon>Pteriomorphia</taxon>
        <taxon>Arcoida</taxon>
        <taxon>Arcoidea</taxon>
        <taxon>Arcidae</taxon>
        <taxon>Tegillarca</taxon>
    </lineage>
</organism>
<dbReference type="PROSITE" id="PS50267">
    <property type="entry name" value="NA_NEUROTRAN_SYMP_3"/>
    <property type="match status" value="1"/>
</dbReference>
<feature type="transmembrane region" description="Helical" evidence="6">
    <location>
        <begin position="329"/>
        <end position="355"/>
    </location>
</feature>
<comment type="caution">
    <text evidence="7">The sequence shown here is derived from an EMBL/GenBank/DDBJ whole genome shotgun (WGS) entry which is preliminary data.</text>
</comment>
<dbReference type="PANTHER" id="PTHR11616:SF240">
    <property type="entry name" value="BLOATED TUBULES, ISOFORM B-RELATED"/>
    <property type="match status" value="1"/>
</dbReference>
<protein>
    <submittedName>
        <fullName evidence="7">Uncharacterized protein</fullName>
    </submittedName>
</protein>
<keyword evidence="5 6" id="KW-0472">Membrane</keyword>
<dbReference type="InterPro" id="IPR037272">
    <property type="entry name" value="SNS_sf"/>
</dbReference>
<evidence type="ECO:0000256" key="3">
    <source>
        <dbReference type="ARBA" id="ARBA00022692"/>
    </source>
</evidence>
<accession>A0ABQ9FC68</accession>
<evidence type="ECO:0000256" key="6">
    <source>
        <dbReference type="SAM" id="Phobius"/>
    </source>
</evidence>
<keyword evidence="8" id="KW-1185">Reference proteome</keyword>
<name>A0ABQ9FC68_TEGGR</name>
<dbReference type="Proteomes" id="UP001217089">
    <property type="component" value="Unassembled WGS sequence"/>
</dbReference>
<feature type="transmembrane region" description="Helical" evidence="6">
    <location>
        <begin position="190"/>
        <end position="209"/>
    </location>
</feature>
<evidence type="ECO:0000313" key="8">
    <source>
        <dbReference type="Proteomes" id="UP001217089"/>
    </source>
</evidence>
<dbReference type="EMBL" id="JARBDR010000337">
    <property type="protein sequence ID" value="KAJ8314919.1"/>
    <property type="molecule type" value="Genomic_DNA"/>
</dbReference>
<proteinExistence type="predicted"/>
<dbReference type="CDD" id="cd10324">
    <property type="entry name" value="SLC6sbd"/>
    <property type="match status" value="1"/>
</dbReference>
<feature type="non-terminal residue" evidence="7">
    <location>
        <position position="480"/>
    </location>
</feature>
<feature type="transmembrane region" description="Helical" evidence="6">
    <location>
        <begin position="292"/>
        <end position="317"/>
    </location>
</feature>
<dbReference type="PANTHER" id="PTHR11616">
    <property type="entry name" value="SODIUM/CHLORIDE DEPENDENT TRANSPORTER"/>
    <property type="match status" value="1"/>
</dbReference>
<gene>
    <name evidence="7" type="ORF">KUTeg_007069</name>
</gene>
<feature type="transmembrane region" description="Helical" evidence="6">
    <location>
        <begin position="160"/>
        <end position="183"/>
    </location>
</feature>
<evidence type="ECO:0000313" key="7">
    <source>
        <dbReference type="EMBL" id="KAJ8314919.1"/>
    </source>
</evidence>
<evidence type="ECO:0000256" key="2">
    <source>
        <dbReference type="ARBA" id="ARBA00022448"/>
    </source>
</evidence>
<dbReference type="SUPFAM" id="SSF161070">
    <property type="entry name" value="SNF-like"/>
    <property type="match status" value="2"/>
</dbReference>
<dbReference type="Pfam" id="PF00209">
    <property type="entry name" value="SNF"/>
    <property type="match status" value="3"/>
</dbReference>
<reference evidence="7 8" key="1">
    <citation type="submission" date="2022-12" db="EMBL/GenBank/DDBJ databases">
        <title>Chromosome-level genome of Tegillarca granosa.</title>
        <authorList>
            <person name="Kim J."/>
        </authorList>
    </citation>
    <scope>NUCLEOTIDE SEQUENCE [LARGE SCALE GENOMIC DNA]</scope>
    <source>
        <strain evidence="7">Teg-2019</strain>
        <tissue evidence="7">Adductor muscle</tissue>
    </source>
</reference>
<evidence type="ECO:0000256" key="5">
    <source>
        <dbReference type="ARBA" id="ARBA00023136"/>
    </source>
</evidence>
<keyword evidence="4 6" id="KW-1133">Transmembrane helix</keyword>
<feature type="transmembrane region" description="Helical" evidence="6">
    <location>
        <begin position="430"/>
        <end position="449"/>
    </location>
</feature>
<evidence type="ECO:0000256" key="4">
    <source>
        <dbReference type="ARBA" id="ARBA00022989"/>
    </source>
</evidence>